<protein>
    <recommendedName>
        <fullName evidence="3">Ankyrin repeat-containing protein</fullName>
    </recommendedName>
</protein>
<sequence>MSYLDLSNMIFLNDESVFETIEFIEHMVLTEKEKFDLIRVATKQKRIPIALALLEKDLLKPDDFFLTDSFSFLGKQQFNLLTLVRHYPILVQYLLEDNLQWALEENDKNRRPLFYILIDAGKNSILKIVEAISEIDYHFLTTPDVKGNTLLHFFALRQDELISMYEILHAILKNIPVKERAEFLGHKNQGDKTALDIAKEVGNRNAIILFSLFLSKALRQPMKQVLTLQQRFTLDALALDEQAEPMQQETQQQRKQRIARQKEQQRRKAIQEQMRRARQEEQRRRKALQEQMRRARQEEQQRIAKQEQRRKEILFVKKRLNRLIKQNDPQGLGRRNITDAIWEEIFEDVARIDRLEGGSEDWPGRDKYTKYDV</sequence>
<reference evidence="2" key="1">
    <citation type="journal article" date="2020" name="Nature">
        <title>Giant virus diversity and host interactions through global metagenomics.</title>
        <authorList>
            <person name="Schulz F."/>
            <person name="Roux S."/>
            <person name="Paez-Espino D."/>
            <person name="Jungbluth S."/>
            <person name="Walsh D.A."/>
            <person name="Denef V.J."/>
            <person name="McMahon K.D."/>
            <person name="Konstantinidis K.T."/>
            <person name="Eloe-Fadrosh E.A."/>
            <person name="Kyrpides N.C."/>
            <person name="Woyke T."/>
        </authorList>
    </citation>
    <scope>NUCLEOTIDE SEQUENCE</scope>
    <source>
        <strain evidence="2">GVMAG-S-1101169-75</strain>
    </source>
</reference>
<evidence type="ECO:0008006" key="3">
    <source>
        <dbReference type="Google" id="ProtNLM"/>
    </source>
</evidence>
<feature type="region of interest" description="Disordered" evidence="1">
    <location>
        <begin position="245"/>
        <end position="304"/>
    </location>
</feature>
<dbReference type="EMBL" id="MN740794">
    <property type="protein sequence ID" value="QHU11994.1"/>
    <property type="molecule type" value="Genomic_DNA"/>
</dbReference>
<name>A0A6C0K7A1_9ZZZZ</name>
<dbReference type="AlphaFoldDB" id="A0A6C0K7A1"/>
<organism evidence="2">
    <name type="scientific">viral metagenome</name>
    <dbReference type="NCBI Taxonomy" id="1070528"/>
    <lineage>
        <taxon>unclassified sequences</taxon>
        <taxon>metagenomes</taxon>
        <taxon>organismal metagenomes</taxon>
    </lineage>
</organism>
<accession>A0A6C0K7A1</accession>
<evidence type="ECO:0000313" key="2">
    <source>
        <dbReference type="EMBL" id="QHU11994.1"/>
    </source>
</evidence>
<proteinExistence type="predicted"/>
<feature type="compositionally biased region" description="Basic and acidic residues" evidence="1">
    <location>
        <begin position="260"/>
        <end position="304"/>
    </location>
</feature>
<evidence type="ECO:0000256" key="1">
    <source>
        <dbReference type="SAM" id="MobiDB-lite"/>
    </source>
</evidence>